<accession>A0A2I1F2L6</accession>
<dbReference type="VEuPathDB" id="FungiDB:RhiirA1_491245"/>
<evidence type="ECO:0000313" key="1">
    <source>
        <dbReference type="EMBL" id="PKC15816.1"/>
    </source>
</evidence>
<dbReference type="VEuPathDB" id="FungiDB:FUN_002695"/>
<evidence type="ECO:0000313" key="2">
    <source>
        <dbReference type="EMBL" id="PKC60130.1"/>
    </source>
</evidence>
<comment type="caution">
    <text evidence="2">The sequence shown here is derived from an EMBL/GenBank/DDBJ whole genome shotgun (WGS) entry which is preliminary data.</text>
</comment>
<gene>
    <name evidence="2" type="ORF">RhiirA1_491245</name>
    <name evidence="1" type="ORF">RhiirA5_481913</name>
</gene>
<dbReference type="OrthoDB" id="5835829at2759"/>
<reference evidence="2 3" key="4">
    <citation type="submission" date="2017-10" db="EMBL/GenBank/DDBJ databases">
        <title>Genome analyses suggest a sexual origin of heterokaryosis in a supposedly ancient asexual fungus.</title>
        <authorList>
            <person name="Corradi N."/>
            <person name="Sedzielewska K."/>
            <person name="Noel J."/>
            <person name="Charron P."/>
            <person name="Farinelli L."/>
            <person name="Marton T."/>
            <person name="Kruger M."/>
            <person name="Pelin A."/>
            <person name="Brachmann A."/>
            <person name="Corradi N."/>
        </authorList>
    </citation>
    <scope>NUCLEOTIDE SEQUENCE [LARGE SCALE GENOMIC DNA]</scope>
    <source>
        <strain evidence="2 3">A1</strain>
    </source>
</reference>
<dbReference type="AlphaFoldDB" id="A0A2I1F2L6"/>
<dbReference type="Gene3D" id="3.40.50.2000">
    <property type="entry name" value="Glycogen Phosphorylase B"/>
    <property type="match status" value="1"/>
</dbReference>
<sequence length="183" mass="20700">MNKKIFTFLLWLFLLNLIFHINVIIAARNYIPTNFDINLSPKNILVDSYTGGRSHLKPMLDIAAVLIERGHNVIMLSSGNYTPASEYPTIKQISLGPPLTVKNTGDSARLIQAEFDYILISKIFESTVKSYKSTFEIYKDTAIDNNIDLFICYAMFNDACLDVAHALKKPVVGFMSFLYGNYL</sequence>
<evidence type="ECO:0000313" key="3">
    <source>
        <dbReference type="Proteomes" id="UP000232688"/>
    </source>
</evidence>
<protein>
    <recommendedName>
        <fullName evidence="5">UDP-Glycosyltransferase/glycogen phosphorylase</fullName>
    </recommendedName>
</protein>
<dbReference type="SUPFAM" id="SSF53756">
    <property type="entry name" value="UDP-Glycosyltransferase/glycogen phosphorylase"/>
    <property type="match status" value="1"/>
</dbReference>
<dbReference type="Proteomes" id="UP000232722">
    <property type="component" value="Unassembled WGS sequence"/>
</dbReference>
<dbReference type="EMBL" id="LLXJ01000071">
    <property type="protein sequence ID" value="PKC15816.1"/>
    <property type="molecule type" value="Genomic_DNA"/>
</dbReference>
<name>A0A2I1F2L6_9GLOM</name>
<evidence type="ECO:0008006" key="5">
    <source>
        <dbReference type="Google" id="ProtNLM"/>
    </source>
</evidence>
<evidence type="ECO:0000313" key="4">
    <source>
        <dbReference type="Proteomes" id="UP000232722"/>
    </source>
</evidence>
<reference evidence="2 3" key="3">
    <citation type="submission" date="2017-10" db="EMBL/GenBank/DDBJ databases">
        <title>Extensive intraspecific genome diversity in a model arbuscular mycorrhizal fungus.</title>
        <authorList>
            <person name="Chen E.C.H."/>
            <person name="Morin E."/>
            <person name="Baudet D."/>
            <person name="Noel J."/>
            <person name="Ndikumana S."/>
            <person name="Charron P."/>
            <person name="St-Onge C."/>
            <person name="Giorgi J."/>
            <person name="Grigoriev I.V."/>
            <person name="Roux C."/>
            <person name="Martin F.M."/>
            <person name="Corradi N."/>
        </authorList>
    </citation>
    <scope>NUCLEOTIDE SEQUENCE [LARGE SCALE GENOMIC DNA]</scope>
    <source>
        <strain evidence="2 3">A1</strain>
    </source>
</reference>
<reference evidence="1 4" key="1">
    <citation type="submission" date="2016-04" db="EMBL/GenBank/DDBJ databases">
        <title>Genome analyses suggest a sexual origin of heterokaryosis in a supposedly ancient asexual fungus.</title>
        <authorList>
            <person name="Ropars J."/>
            <person name="Sedzielewska K."/>
            <person name="Noel J."/>
            <person name="Charron P."/>
            <person name="Farinelli L."/>
            <person name="Marton T."/>
            <person name="Kruger M."/>
            <person name="Pelin A."/>
            <person name="Brachmann A."/>
            <person name="Corradi N."/>
        </authorList>
    </citation>
    <scope>NUCLEOTIDE SEQUENCE [LARGE SCALE GENOMIC DNA]</scope>
    <source>
        <strain evidence="1 4">A5</strain>
    </source>
</reference>
<reference evidence="1 4" key="2">
    <citation type="submission" date="2017-09" db="EMBL/GenBank/DDBJ databases">
        <title>Extensive intraspecific genome diversity in a model arbuscular mycorrhizal fungus.</title>
        <authorList>
            <person name="Chen E.C."/>
            <person name="Morin E."/>
            <person name="Beaudet D."/>
            <person name="Noel J."/>
            <person name="Ndikumana S."/>
            <person name="Charron P."/>
            <person name="St-Onge C."/>
            <person name="Giorgi J."/>
            <person name="Grigoriev I.V."/>
            <person name="Roux C."/>
            <person name="Martin F.M."/>
            <person name="Corradi N."/>
        </authorList>
    </citation>
    <scope>NUCLEOTIDE SEQUENCE [LARGE SCALE GENOMIC DNA]</scope>
    <source>
        <strain evidence="1 4">A5</strain>
    </source>
</reference>
<proteinExistence type="predicted"/>
<dbReference type="EMBL" id="LLXH01001196">
    <property type="protein sequence ID" value="PKC60130.1"/>
    <property type="molecule type" value="Genomic_DNA"/>
</dbReference>
<dbReference type="Proteomes" id="UP000232688">
    <property type="component" value="Unassembled WGS sequence"/>
</dbReference>
<organism evidence="2 3">
    <name type="scientific">Rhizophagus irregularis</name>
    <dbReference type="NCBI Taxonomy" id="588596"/>
    <lineage>
        <taxon>Eukaryota</taxon>
        <taxon>Fungi</taxon>
        <taxon>Fungi incertae sedis</taxon>
        <taxon>Mucoromycota</taxon>
        <taxon>Glomeromycotina</taxon>
        <taxon>Glomeromycetes</taxon>
        <taxon>Glomerales</taxon>
        <taxon>Glomeraceae</taxon>
        <taxon>Rhizophagus</taxon>
    </lineage>
</organism>